<dbReference type="Gene3D" id="3.60.21.10">
    <property type="match status" value="1"/>
</dbReference>
<dbReference type="InterPro" id="IPR004843">
    <property type="entry name" value="Calcineurin-like_PHP"/>
</dbReference>
<gene>
    <name evidence="8" type="ORF">HK105_209110</name>
</gene>
<proteinExistence type="predicted"/>
<organism evidence="8 9">
    <name type="scientific">Polyrhizophydium stewartii</name>
    <dbReference type="NCBI Taxonomy" id="2732419"/>
    <lineage>
        <taxon>Eukaryota</taxon>
        <taxon>Fungi</taxon>
        <taxon>Fungi incertae sedis</taxon>
        <taxon>Chytridiomycota</taxon>
        <taxon>Chytridiomycota incertae sedis</taxon>
        <taxon>Chytridiomycetes</taxon>
        <taxon>Rhizophydiales</taxon>
        <taxon>Rhizophydiales incertae sedis</taxon>
        <taxon>Polyrhizophydium</taxon>
    </lineage>
</organism>
<feature type="transmembrane region" description="Helical" evidence="5">
    <location>
        <begin position="429"/>
        <end position="448"/>
    </location>
</feature>
<comment type="caution">
    <text evidence="8">The sequence shown here is derived from an EMBL/GenBank/DDBJ whole genome shotgun (WGS) entry which is preliminary data.</text>
</comment>
<dbReference type="InterPro" id="IPR033308">
    <property type="entry name" value="PGAP5/Cdc1/Ted1"/>
</dbReference>
<keyword evidence="2 5" id="KW-0812">Transmembrane</keyword>
<dbReference type="PANTHER" id="PTHR13315:SF4">
    <property type="entry name" value="METALLOPHOSPHOESTERASE, ISOFORM E"/>
    <property type="match status" value="1"/>
</dbReference>
<evidence type="ECO:0000256" key="2">
    <source>
        <dbReference type="ARBA" id="ARBA00022692"/>
    </source>
</evidence>
<dbReference type="SUPFAM" id="SSF56300">
    <property type="entry name" value="Metallo-dependent phosphatases"/>
    <property type="match status" value="1"/>
</dbReference>
<keyword evidence="9" id="KW-1185">Reference proteome</keyword>
<evidence type="ECO:0000313" key="9">
    <source>
        <dbReference type="Proteomes" id="UP001527925"/>
    </source>
</evidence>
<keyword evidence="6" id="KW-0732">Signal</keyword>
<dbReference type="Pfam" id="PF00149">
    <property type="entry name" value="Metallophos"/>
    <property type="match status" value="1"/>
</dbReference>
<feature type="transmembrane region" description="Helical" evidence="5">
    <location>
        <begin position="338"/>
        <end position="356"/>
    </location>
</feature>
<comment type="subcellular location">
    <subcellularLocation>
        <location evidence="1">Membrane</location>
        <topology evidence="1">Multi-pass membrane protein</topology>
    </subcellularLocation>
</comment>
<feature type="domain" description="Calcineurin-like phosphoesterase" evidence="7">
    <location>
        <begin position="49"/>
        <end position="275"/>
    </location>
</feature>
<evidence type="ECO:0000259" key="7">
    <source>
        <dbReference type="Pfam" id="PF00149"/>
    </source>
</evidence>
<dbReference type="Proteomes" id="UP001527925">
    <property type="component" value="Unassembled WGS sequence"/>
</dbReference>
<name>A0ABR4MVW2_9FUNG</name>
<dbReference type="InterPro" id="IPR029052">
    <property type="entry name" value="Metallo-depent_PP-like"/>
</dbReference>
<dbReference type="PANTHER" id="PTHR13315">
    <property type="entry name" value="METALLO PHOSPHOESTERASE RELATED"/>
    <property type="match status" value="1"/>
</dbReference>
<evidence type="ECO:0000256" key="5">
    <source>
        <dbReference type="SAM" id="Phobius"/>
    </source>
</evidence>
<accession>A0ABR4MVW2</accession>
<feature type="chain" id="PRO_5047130687" description="Calcineurin-like phosphoesterase domain-containing protein" evidence="6">
    <location>
        <begin position="20"/>
        <end position="456"/>
    </location>
</feature>
<reference evidence="8 9" key="1">
    <citation type="submission" date="2023-09" db="EMBL/GenBank/DDBJ databases">
        <title>Pangenome analysis of Batrachochytrium dendrobatidis and related Chytrids.</title>
        <authorList>
            <person name="Yacoub M.N."/>
            <person name="Stajich J.E."/>
            <person name="James T.Y."/>
        </authorList>
    </citation>
    <scope>NUCLEOTIDE SEQUENCE [LARGE SCALE GENOMIC DNA]</scope>
    <source>
        <strain evidence="8 9">JEL0888</strain>
    </source>
</reference>
<keyword evidence="4 5" id="KW-0472">Membrane</keyword>
<sequence length="456" mass="52378">MPLLWAANIIVCELLLVRAFIAACRWPHISRHDWMWIPWRWVPSEVHMLVIADPQLTDEYSYEQEPGLLLALTELFSDIYMKRNFRLIQQLMRPQFVMFAGDMMDGGREWKDAAFNRELKRLGDVFQRLDSSTVTVGVPGNHDIGFGDNVINYAYERYLLNFGRLNSVFDIGEHFVILLDTVSLSSIRQTPASKRARDFMDSYELPPQRLAGRTILLTHVPLYRPGDVDCGPRRRSPPIANRAGYQYQNLIQPALTQEILKKFRPDIIISGDDHDDCVYSHVIGNHTVVEHTIGTFSWLQGNPYPSFGVMSLRPTFAEPLSPLSPTFELKVCSLPPQMYIYFWYIALLVFSILWIARSSIISPYHFEPVSATDPDDVEIGAAGVSSSLSLLQQHKQPGRPLRRPRSRPALRRTCFLIDGGFWSAFFRGLALMVLPNLAIYIGFLLFYYKPNFSLYY</sequence>
<evidence type="ECO:0000256" key="3">
    <source>
        <dbReference type="ARBA" id="ARBA00022989"/>
    </source>
</evidence>
<evidence type="ECO:0000313" key="8">
    <source>
        <dbReference type="EMBL" id="KAL2911413.1"/>
    </source>
</evidence>
<protein>
    <recommendedName>
        <fullName evidence="7">Calcineurin-like phosphoesterase domain-containing protein</fullName>
    </recommendedName>
</protein>
<evidence type="ECO:0000256" key="6">
    <source>
        <dbReference type="SAM" id="SignalP"/>
    </source>
</evidence>
<dbReference type="EMBL" id="JADGIZ020000112">
    <property type="protein sequence ID" value="KAL2911413.1"/>
    <property type="molecule type" value="Genomic_DNA"/>
</dbReference>
<evidence type="ECO:0000256" key="4">
    <source>
        <dbReference type="ARBA" id="ARBA00023136"/>
    </source>
</evidence>
<evidence type="ECO:0000256" key="1">
    <source>
        <dbReference type="ARBA" id="ARBA00004141"/>
    </source>
</evidence>
<feature type="signal peptide" evidence="6">
    <location>
        <begin position="1"/>
        <end position="19"/>
    </location>
</feature>
<keyword evidence="3 5" id="KW-1133">Transmembrane helix</keyword>